<evidence type="ECO:0000256" key="4">
    <source>
        <dbReference type="ARBA" id="ARBA00022989"/>
    </source>
</evidence>
<accession>A0A8B7RBB6</accession>
<evidence type="ECO:0000313" key="9">
    <source>
        <dbReference type="RefSeq" id="XP_019498022.1"/>
    </source>
</evidence>
<evidence type="ECO:0000256" key="5">
    <source>
        <dbReference type="ARBA" id="ARBA00023136"/>
    </source>
</evidence>
<comment type="similarity">
    <text evidence="2">Belongs to the IFI6/IFI27 family.</text>
</comment>
<dbReference type="Proteomes" id="UP000694851">
    <property type="component" value="Unplaced"/>
</dbReference>
<sequence>MLAGSVPVLDTMGFPRAAKAASKVVSMISAASLANGGGVAAGSLGATLKSVGAVVLSASSNALLCLIGTSFGAWLGSKIKKHCTSPPAGPSPEAERGPHVGGDSPGPQDESPQNDKPPASQNCSEKDEK</sequence>
<proteinExistence type="inferred from homology"/>
<feature type="region of interest" description="Disordered" evidence="6">
    <location>
        <begin position="81"/>
        <end position="129"/>
    </location>
</feature>
<dbReference type="GO" id="GO:0097193">
    <property type="term" value="P:intrinsic apoptotic signaling pathway"/>
    <property type="evidence" value="ECO:0007669"/>
    <property type="project" value="TreeGrafter"/>
</dbReference>
<keyword evidence="8" id="KW-1185">Reference proteome</keyword>
<dbReference type="InterPro" id="IPR038213">
    <property type="entry name" value="IFI6/IFI27-like_sf"/>
</dbReference>
<evidence type="ECO:0000256" key="3">
    <source>
        <dbReference type="ARBA" id="ARBA00022692"/>
    </source>
</evidence>
<keyword evidence="3 7" id="KW-0812">Transmembrane</keyword>
<feature type="transmembrane region" description="Helical" evidence="7">
    <location>
        <begin position="51"/>
        <end position="75"/>
    </location>
</feature>
<dbReference type="OrthoDB" id="9809759at2759"/>
<dbReference type="Pfam" id="PF06140">
    <property type="entry name" value="Ifi-6-16"/>
    <property type="match status" value="1"/>
</dbReference>
<dbReference type="GO" id="GO:0031966">
    <property type="term" value="C:mitochondrial membrane"/>
    <property type="evidence" value="ECO:0007669"/>
    <property type="project" value="TreeGrafter"/>
</dbReference>
<dbReference type="KEGG" id="hai:109382745"/>
<feature type="transmembrane region" description="Helical" evidence="7">
    <location>
        <begin position="24"/>
        <end position="45"/>
    </location>
</feature>
<evidence type="ECO:0000256" key="6">
    <source>
        <dbReference type="SAM" id="MobiDB-lite"/>
    </source>
</evidence>
<dbReference type="GO" id="GO:0001836">
    <property type="term" value="P:release of cytochrome c from mitochondria"/>
    <property type="evidence" value="ECO:0007669"/>
    <property type="project" value="TreeGrafter"/>
</dbReference>
<reference evidence="9" key="1">
    <citation type="submission" date="2025-08" db="UniProtKB">
        <authorList>
            <consortium name="RefSeq"/>
        </authorList>
    </citation>
    <scope>IDENTIFICATION</scope>
    <source>
        <tissue evidence="9">Muscle</tissue>
    </source>
</reference>
<organism evidence="8 9">
    <name type="scientific">Hipposideros armiger</name>
    <name type="common">Great Himalayan leaf-nosed bat</name>
    <dbReference type="NCBI Taxonomy" id="186990"/>
    <lineage>
        <taxon>Eukaryota</taxon>
        <taxon>Metazoa</taxon>
        <taxon>Chordata</taxon>
        <taxon>Craniata</taxon>
        <taxon>Vertebrata</taxon>
        <taxon>Euteleostomi</taxon>
        <taxon>Mammalia</taxon>
        <taxon>Eutheria</taxon>
        <taxon>Laurasiatheria</taxon>
        <taxon>Chiroptera</taxon>
        <taxon>Yinpterochiroptera</taxon>
        <taxon>Rhinolophoidea</taxon>
        <taxon>Hipposideridae</taxon>
        <taxon>Hipposideros</taxon>
    </lineage>
</organism>
<evidence type="ECO:0000256" key="7">
    <source>
        <dbReference type="SAM" id="Phobius"/>
    </source>
</evidence>
<evidence type="ECO:0000313" key="8">
    <source>
        <dbReference type="Proteomes" id="UP000694851"/>
    </source>
</evidence>
<dbReference type="GeneID" id="109382745"/>
<dbReference type="PANTHER" id="PTHR16932">
    <property type="entry name" value="INTERFERON ALPHA-INDUCIBLE PROTEIN 27"/>
    <property type="match status" value="1"/>
</dbReference>
<keyword evidence="5 7" id="KW-0472">Membrane</keyword>
<dbReference type="Gene3D" id="6.10.110.10">
    <property type="match status" value="1"/>
</dbReference>
<evidence type="ECO:0000256" key="1">
    <source>
        <dbReference type="ARBA" id="ARBA00004141"/>
    </source>
</evidence>
<evidence type="ECO:0000256" key="2">
    <source>
        <dbReference type="ARBA" id="ARBA00007262"/>
    </source>
</evidence>
<comment type="subcellular location">
    <subcellularLocation>
        <location evidence="1">Membrane</location>
        <topology evidence="1">Multi-pass membrane protein</topology>
    </subcellularLocation>
</comment>
<dbReference type="PANTHER" id="PTHR16932:SF2">
    <property type="entry name" value="INTERFERON ALPHA-INDUCIBLE PROTEIN 27, MITOCHONDRIAL"/>
    <property type="match status" value="1"/>
</dbReference>
<dbReference type="AlphaFoldDB" id="A0A8B7RBB6"/>
<protein>
    <submittedName>
        <fullName evidence="9">Interferon alpha-inducible protein 27-like protein 2A</fullName>
    </submittedName>
</protein>
<gene>
    <name evidence="9" type="primary">LOC109382745</name>
</gene>
<dbReference type="InterPro" id="IPR009311">
    <property type="entry name" value="IFI6/IFI27-like"/>
</dbReference>
<dbReference type="RefSeq" id="XP_019498022.1">
    <property type="nucleotide sequence ID" value="XM_019642477.1"/>
</dbReference>
<name>A0A8B7RBB6_HIPAR</name>
<keyword evidence="4 7" id="KW-1133">Transmembrane helix</keyword>